<feature type="compositionally biased region" description="Low complexity" evidence="1">
    <location>
        <begin position="258"/>
        <end position="271"/>
    </location>
</feature>
<gene>
    <name evidence="2" type="ORF">OAUR00152_LOCUS1617</name>
</gene>
<feature type="region of interest" description="Disordered" evidence="1">
    <location>
        <begin position="123"/>
        <end position="148"/>
    </location>
</feature>
<name>A0A7S4HM04_9STRA</name>
<evidence type="ECO:0000313" key="2">
    <source>
        <dbReference type="EMBL" id="CAE2203281.1"/>
    </source>
</evidence>
<evidence type="ECO:0000256" key="1">
    <source>
        <dbReference type="SAM" id="MobiDB-lite"/>
    </source>
</evidence>
<dbReference type="AlphaFoldDB" id="A0A7S4HM04"/>
<dbReference type="EMBL" id="HBKQ01002417">
    <property type="protein sequence ID" value="CAE2203281.1"/>
    <property type="molecule type" value="Transcribed_RNA"/>
</dbReference>
<protein>
    <submittedName>
        <fullName evidence="2">Uncharacterized protein</fullName>
    </submittedName>
</protein>
<reference evidence="2" key="1">
    <citation type="submission" date="2021-01" db="EMBL/GenBank/DDBJ databases">
        <authorList>
            <person name="Corre E."/>
            <person name="Pelletier E."/>
            <person name="Niang G."/>
            <person name="Scheremetjew M."/>
            <person name="Finn R."/>
            <person name="Kale V."/>
            <person name="Holt S."/>
            <person name="Cochrane G."/>
            <person name="Meng A."/>
            <person name="Brown T."/>
            <person name="Cohen L."/>
        </authorList>
    </citation>
    <scope>NUCLEOTIDE SEQUENCE</scope>
    <source>
        <strain evidence="2">Isolate 1302-5</strain>
    </source>
</reference>
<feature type="region of interest" description="Disordered" evidence="1">
    <location>
        <begin position="30"/>
        <end position="62"/>
    </location>
</feature>
<feature type="region of interest" description="Disordered" evidence="1">
    <location>
        <begin position="208"/>
        <end position="276"/>
    </location>
</feature>
<proteinExistence type="predicted"/>
<accession>A0A7S4HM04</accession>
<organism evidence="2">
    <name type="scientific">Odontella aurita</name>
    <dbReference type="NCBI Taxonomy" id="265563"/>
    <lineage>
        <taxon>Eukaryota</taxon>
        <taxon>Sar</taxon>
        <taxon>Stramenopiles</taxon>
        <taxon>Ochrophyta</taxon>
        <taxon>Bacillariophyta</taxon>
        <taxon>Mediophyceae</taxon>
        <taxon>Biddulphiophycidae</taxon>
        <taxon>Eupodiscales</taxon>
        <taxon>Odontellaceae</taxon>
        <taxon>Odontella</taxon>
    </lineage>
</organism>
<feature type="region of interest" description="Disordered" evidence="1">
    <location>
        <begin position="78"/>
        <end position="102"/>
    </location>
</feature>
<sequence>MGDQDEQQRYEEALQREYVKLKVELAQVQSDTERRKLMSTQLSSETDQLRSAIAQSQNAEREMRDLAKQLADEVSKLQREVKSKEEDRDQVKAEAERTQEQRAQLEKTLEVLGGRKVTELLNSRRTNSQGGCYENGDSPAGVIDVSNAGDGVLTSRRNLIGSDAPGSEQSRVESAVVDIEGQPSIVTTRSASSAMSVRNIGHSVRTFGLERGEAGPGDGPFQSEPESFLSEKRQEVPEVDNSTSREKGEQVSEQNHYSTTASTSGRTSASTDSLRMSVRGFMKGLDKEC</sequence>